<dbReference type="SUPFAM" id="SSF49452">
    <property type="entry name" value="Starch-binding domain-like"/>
    <property type="match status" value="2"/>
</dbReference>
<accession>A0A937XF53</accession>
<proteinExistence type="predicted"/>
<sequence length="356" mass="37980">MGPISRISPIPENGDCGVVEKPQVGAKARPDAEMVVRNCRSTVTCSGGFQSVWSRVSPEALFQQPHCTGLRPRPRGRGLSPFSRPSMMRCIMPLILAAACAYGAEAKVRVRVRDGDTGRWLGGVQVKAGKGILFTDQDGGVAFPAVAGGRLIVTASVKGFFPTTETVSVTAADARCVIRMYATQPRIAIGFVKDGITGRRLARASVRVRGDAATVRTDSAGMYVIPYPPGDRELIAALPGFRGFPRRLSVRAGDTLSVDLPLYDTLLAVGEVSGRVEVQDFGAAIGASVTVEGTRLGTASDRNGDYIIAGVPAGQHRLIFTYAGCKKAMRVVNVQSWKSLTQNVQLERRPPTSGHR</sequence>
<evidence type="ECO:0000313" key="2">
    <source>
        <dbReference type="Proteomes" id="UP000779900"/>
    </source>
</evidence>
<dbReference type="EMBL" id="VGIR01000104">
    <property type="protein sequence ID" value="MBM3332585.1"/>
    <property type="molecule type" value="Genomic_DNA"/>
</dbReference>
<evidence type="ECO:0008006" key="3">
    <source>
        <dbReference type="Google" id="ProtNLM"/>
    </source>
</evidence>
<dbReference type="InterPro" id="IPR013784">
    <property type="entry name" value="Carb-bd-like_fold"/>
</dbReference>
<comment type="caution">
    <text evidence="1">The sequence shown here is derived from an EMBL/GenBank/DDBJ whole genome shotgun (WGS) entry which is preliminary data.</text>
</comment>
<dbReference type="Proteomes" id="UP000779900">
    <property type="component" value="Unassembled WGS sequence"/>
</dbReference>
<dbReference type="GO" id="GO:0030246">
    <property type="term" value="F:carbohydrate binding"/>
    <property type="evidence" value="ECO:0007669"/>
    <property type="project" value="InterPro"/>
</dbReference>
<dbReference type="InterPro" id="IPR008969">
    <property type="entry name" value="CarboxyPept-like_regulatory"/>
</dbReference>
<dbReference type="SUPFAM" id="SSF49464">
    <property type="entry name" value="Carboxypeptidase regulatory domain-like"/>
    <property type="match status" value="1"/>
</dbReference>
<reference evidence="1" key="1">
    <citation type="submission" date="2019-03" db="EMBL/GenBank/DDBJ databases">
        <title>Lake Tanganyika Metagenome-Assembled Genomes (MAGs).</title>
        <authorList>
            <person name="Tran P."/>
        </authorList>
    </citation>
    <scope>NUCLEOTIDE SEQUENCE</scope>
    <source>
        <strain evidence="1">K_DeepCast_150m_m2_040</strain>
    </source>
</reference>
<dbReference type="AlphaFoldDB" id="A0A937XF53"/>
<name>A0A937XF53_UNCW3</name>
<organism evidence="1 2">
    <name type="scientific">candidate division WOR-3 bacterium</name>
    <dbReference type="NCBI Taxonomy" id="2052148"/>
    <lineage>
        <taxon>Bacteria</taxon>
        <taxon>Bacteria division WOR-3</taxon>
    </lineage>
</organism>
<dbReference type="Pfam" id="PF13715">
    <property type="entry name" value="CarbopepD_reg_2"/>
    <property type="match status" value="1"/>
</dbReference>
<gene>
    <name evidence="1" type="ORF">FJY68_12195</name>
</gene>
<dbReference type="Pfam" id="PF13620">
    <property type="entry name" value="CarboxypepD_reg"/>
    <property type="match status" value="1"/>
</dbReference>
<evidence type="ECO:0000313" key="1">
    <source>
        <dbReference type="EMBL" id="MBM3332585.1"/>
    </source>
</evidence>
<dbReference type="Gene3D" id="2.60.40.1120">
    <property type="entry name" value="Carboxypeptidase-like, regulatory domain"/>
    <property type="match status" value="2"/>
</dbReference>
<protein>
    <recommendedName>
        <fullName evidence="3">Carboxypeptidase regulatory-like domain-containing protein</fullName>
    </recommendedName>
</protein>